<feature type="compositionally biased region" description="Basic and acidic residues" evidence="10">
    <location>
        <begin position="1"/>
        <end position="19"/>
    </location>
</feature>
<dbReference type="PROSITE" id="PS00337">
    <property type="entry name" value="BETA_LACTAMASE_D"/>
    <property type="match status" value="1"/>
</dbReference>
<evidence type="ECO:0000313" key="13">
    <source>
        <dbReference type="EMBL" id="MVA76773.1"/>
    </source>
</evidence>
<dbReference type="InterPro" id="IPR005311">
    <property type="entry name" value="PBP_dimer"/>
</dbReference>
<comment type="catalytic activity">
    <reaction evidence="9">
        <text>a beta-lactam + H2O = a substituted beta-amino acid</text>
        <dbReference type="Rhea" id="RHEA:20401"/>
        <dbReference type="ChEBI" id="CHEBI:15377"/>
        <dbReference type="ChEBI" id="CHEBI:35627"/>
        <dbReference type="ChEBI" id="CHEBI:140347"/>
        <dbReference type="EC" id="3.5.2.6"/>
    </reaction>
</comment>
<feature type="compositionally biased region" description="Low complexity" evidence="10">
    <location>
        <begin position="20"/>
        <end position="36"/>
    </location>
</feature>
<protein>
    <recommendedName>
        <fullName evidence="4 9">Beta-lactamase</fullName>
        <ecNumber evidence="4 9">3.5.2.6</ecNumber>
    </recommendedName>
</protein>
<evidence type="ECO:0000256" key="5">
    <source>
        <dbReference type="ARBA" id="ARBA00022729"/>
    </source>
</evidence>
<evidence type="ECO:0000256" key="6">
    <source>
        <dbReference type="ARBA" id="ARBA00022801"/>
    </source>
</evidence>
<accession>A0A6A9UVA5</accession>
<comment type="similarity">
    <text evidence="2">Belongs to the transpeptidase family.</text>
</comment>
<dbReference type="SUPFAM" id="SSF56601">
    <property type="entry name" value="beta-lactamase/transpeptidase-like"/>
    <property type="match status" value="1"/>
</dbReference>
<dbReference type="GO" id="GO:0008658">
    <property type="term" value="F:penicillin binding"/>
    <property type="evidence" value="ECO:0007669"/>
    <property type="project" value="InterPro"/>
</dbReference>
<dbReference type="Gene3D" id="3.40.710.10">
    <property type="entry name" value="DD-peptidase/beta-lactamase superfamily"/>
    <property type="match status" value="1"/>
</dbReference>
<keyword evidence="6 9" id="KW-0378">Hydrolase</keyword>
<dbReference type="GO" id="GO:0017001">
    <property type="term" value="P:antibiotic catabolic process"/>
    <property type="evidence" value="ECO:0007669"/>
    <property type="project" value="InterPro"/>
</dbReference>
<dbReference type="InterPro" id="IPR002137">
    <property type="entry name" value="Beta-lactam_class-D_AS"/>
</dbReference>
<evidence type="ECO:0000256" key="2">
    <source>
        <dbReference type="ARBA" id="ARBA00007171"/>
    </source>
</evidence>
<dbReference type="InterPro" id="IPR050515">
    <property type="entry name" value="Beta-lactam/transpept"/>
</dbReference>
<dbReference type="Proteomes" id="UP000435304">
    <property type="component" value="Unassembled WGS sequence"/>
</dbReference>
<evidence type="ECO:0000256" key="10">
    <source>
        <dbReference type="SAM" id="MobiDB-lite"/>
    </source>
</evidence>
<keyword evidence="5" id="KW-0732">Signal</keyword>
<dbReference type="GO" id="GO:0071555">
    <property type="term" value="P:cell wall organization"/>
    <property type="evidence" value="ECO:0007669"/>
    <property type="project" value="TreeGrafter"/>
</dbReference>
<sequence length="697" mass="73395">MPARGRREARDGQRGDRLRGGAAAVPQRAQQAPAEGAGREVRRAAVAGSGGGSRRRGSVLAAGLALTLAVSGCSLLADRTKPDETLTLLTDALSRGDLSGVPITPETQPEAARLPAVLEQLDGLRPHVTFTTTTVDQGRTRSRGVLEYTWQVRPDSEPWRYATDVELVKNAETDWQVVWTPAALAPGLGEGEVLDTRRADAARADVLGADDEPLVTMRDVERVGLDKSQVRPEQQERSARRLAELLEIDADNFVAAVEANGEQAFVEGLVVRASEVQTVSRLRRSIGDIPGARLVPDTRPLAPSRDFARPVLGVAGPATQEVIEASDGDLAPGDFAGLSGLQARYDDQLRGTPGVQVVAEPAEGEGEEQGGGGQGGEAEEEVLFVLPAEDGTPLRLTLDERAQLVADSILVDQDTPAGLVAIQPSTGDILAVSSSPAADGFSTATQGQYPPGSTFKIVTALALMRTGMTPDDAVECSRTVTVDGREFTNYDDYPASALGRVSLERAFAHSCNTALARLHERVGENGLQTAAKTLGINTDADLGYPFTLGTVPPAESETEQAAMMFGQGRITTNALGIATVAASVAAGQRVTPNLLAEGAENPEKVAEPLTGAEQEGLKRLMRAVTTEGSGRFLQSLEGEPVYSKTGTAEYGEEDPPKTHGWMVAFQGDIAVAVFVEGGESGSGSAGPLLEEFLAEWR</sequence>
<feature type="region of interest" description="Disordered" evidence="10">
    <location>
        <begin position="1"/>
        <end position="56"/>
    </location>
</feature>
<dbReference type="GO" id="GO:0046677">
    <property type="term" value="P:response to antibiotic"/>
    <property type="evidence" value="ECO:0007669"/>
    <property type="project" value="UniProtKB-UniRule"/>
</dbReference>
<name>A0A6A9UVA5_9ACTN</name>
<dbReference type="PANTHER" id="PTHR30627:SF24">
    <property type="entry name" value="PENICILLIN-BINDING PROTEIN 4B"/>
    <property type="match status" value="1"/>
</dbReference>
<dbReference type="AlphaFoldDB" id="A0A6A9UVA5"/>
<feature type="domain" description="Penicillin-binding protein transpeptidase" evidence="11">
    <location>
        <begin position="419"/>
        <end position="693"/>
    </location>
</feature>
<dbReference type="EC" id="3.5.2.6" evidence="4 9"/>
<dbReference type="EMBL" id="WPCU01000007">
    <property type="protein sequence ID" value="MVA76773.1"/>
    <property type="molecule type" value="Genomic_DNA"/>
</dbReference>
<evidence type="ECO:0000256" key="1">
    <source>
        <dbReference type="ARBA" id="ARBA00004370"/>
    </source>
</evidence>
<feature type="domain" description="Penicillin-binding protein dimerisation" evidence="12">
    <location>
        <begin position="200"/>
        <end position="365"/>
    </location>
</feature>
<dbReference type="SUPFAM" id="SSF56519">
    <property type="entry name" value="Penicillin binding protein dimerisation domain"/>
    <property type="match status" value="1"/>
</dbReference>
<organism evidence="13 14">
    <name type="scientific">Auraticoccus cholistanensis</name>
    <dbReference type="NCBI Taxonomy" id="2656650"/>
    <lineage>
        <taxon>Bacteria</taxon>
        <taxon>Bacillati</taxon>
        <taxon>Actinomycetota</taxon>
        <taxon>Actinomycetes</taxon>
        <taxon>Propionibacteriales</taxon>
        <taxon>Propionibacteriaceae</taxon>
        <taxon>Auraticoccus</taxon>
    </lineage>
</organism>
<comment type="similarity">
    <text evidence="3 9">Belongs to the class-D beta-lactamase family.</text>
</comment>
<evidence type="ECO:0000256" key="9">
    <source>
        <dbReference type="RuleBase" id="RU361140"/>
    </source>
</evidence>
<keyword evidence="8 9" id="KW-0046">Antibiotic resistance</keyword>
<evidence type="ECO:0000256" key="7">
    <source>
        <dbReference type="ARBA" id="ARBA00023136"/>
    </source>
</evidence>
<evidence type="ECO:0000256" key="8">
    <source>
        <dbReference type="ARBA" id="ARBA00023251"/>
    </source>
</evidence>
<dbReference type="GO" id="GO:0005886">
    <property type="term" value="C:plasma membrane"/>
    <property type="evidence" value="ECO:0007669"/>
    <property type="project" value="TreeGrafter"/>
</dbReference>
<comment type="subcellular location">
    <subcellularLocation>
        <location evidence="1">Membrane</location>
    </subcellularLocation>
</comment>
<dbReference type="GO" id="GO:0071972">
    <property type="term" value="F:peptidoglycan L,D-transpeptidase activity"/>
    <property type="evidence" value="ECO:0007669"/>
    <property type="project" value="TreeGrafter"/>
</dbReference>
<reference evidence="13 14" key="1">
    <citation type="submission" date="2019-12" db="EMBL/GenBank/DDBJ databases">
        <title>Auraticoccus cholistani sp. nov., an actinomycete isolated from soil of Cholistan desert.</title>
        <authorList>
            <person name="Cheema M.T."/>
        </authorList>
    </citation>
    <scope>NUCLEOTIDE SEQUENCE [LARGE SCALE GENOMIC DNA]</scope>
    <source>
        <strain evidence="13 14">F435</strain>
    </source>
</reference>
<proteinExistence type="inferred from homology"/>
<comment type="caution">
    <text evidence="13">The sequence shown here is derived from an EMBL/GenBank/DDBJ whole genome shotgun (WGS) entry which is preliminary data.</text>
</comment>
<dbReference type="Pfam" id="PF00905">
    <property type="entry name" value="Transpeptidase"/>
    <property type="match status" value="1"/>
</dbReference>
<evidence type="ECO:0000259" key="11">
    <source>
        <dbReference type="Pfam" id="PF00905"/>
    </source>
</evidence>
<dbReference type="PANTHER" id="PTHR30627">
    <property type="entry name" value="PEPTIDOGLYCAN D,D-TRANSPEPTIDASE"/>
    <property type="match status" value="1"/>
</dbReference>
<keyword evidence="7" id="KW-0472">Membrane</keyword>
<dbReference type="InterPro" id="IPR001460">
    <property type="entry name" value="PCN-bd_Tpept"/>
</dbReference>
<evidence type="ECO:0000256" key="4">
    <source>
        <dbReference type="ARBA" id="ARBA00012865"/>
    </source>
</evidence>
<keyword evidence="14" id="KW-1185">Reference proteome</keyword>
<dbReference type="Pfam" id="PF03717">
    <property type="entry name" value="PBP_dimer"/>
    <property type="match status" value="1"/>
</dbReference>
<dbReference type="GO" id="GO:0008800">
    <property type="term" value="F:beta-lactamase activity"/>
    <property type="evidence" value="ECO:0007669"/>
    <property type="project" value="UniProtKB-UniRule"/>
</dbReference>
<evidence type="ECO:0000313" key="14">
    <source>
        <dbReference type="Proteomes" id="UP000435304"/>
    </source>
</evidence>
<gene>
    <name evidence="13" type="ORF">GC722_12170</name>
</gene>
<evidence type="ECO:0000259" key="12">
    <source>
        <dbReference type="Pfam" id="PF03717"/>
    </source>
</evidence>
<dbReference type="Gene3D" id="3.90.1310.10">
    <property type="entry name" value="Penicillin-binding protein 2a (Domain 2)"/>
    <property type="match status" value="1"/>
</dbReference>
<dbReference type="InterPro" id="IPR036138">
    <property type="entry name" value="PBP_dimer_sf"/>
</dbReference>
<dbReference type="InterPro" id="IPR012338">
    <property type="entry name" value="Beta-lactam/transpept-like"/>
</dbReference>
<evidence type="ECO:0000256" key="3">
    <source>
        <dbReference type="ARBA" id="ARBA00007898"/>
    </source>
</evidence>